<organism evidence="1 2">
    <name type="scientific">Protea cynaroides</name>
    <dbReference type="NCBI Taxonomy" id="273540"/>
    <lineage>
        <taxon>Eukaryota</taxon>
        <taxon>Viridiplantae</taxon>
        <taxon>Streptophyta</taxon>
        <taxon>Embryophyta</taxon>
        <taxon>Tracheophyta</taxon>
        <taxon>Spermatophyta</taxon>
        <taxon>Magnoliopsida</taxon>
        <taxon>Proteales</taxon>
        <taxon>Proteaceae</taxon>
        <taxon>Protea</taxon>
    </lineage>
</organism>
<gene>
    <name evidence="1" type="ORF">NE237_021017</name>
</gene>
<dbReference type="EMBL" id="JAMYWD010000009">
    <property type="protein sequence ID" value="KAJ4961107.1"/>
    <property type="molecule type" value="Genomic_DNA"/>
</dbReference>
<dbReference type="Proteomes" id="UP001141806">
    <property type="component" value="Unassembled WGS sequence"/>
</dbReference>
<reference evidence="1" key="1">
    <citation type="journal article" date="2023" name="Plant J.">
        <title>The genome of the king protea, Protea cynaroides.</title>
        <authorList>
            <person name="Chang J."/>
            <person name="Duong T.A."/>
            <person name="Schoeman C."/>
            <person name="Ma X."/>
            <person name="Roodt D."/>
            <person name="Barker N."/>
            <person name="Li Z."/>
            <person name="Van de Peer Y."/>
            <person name="Mizrachi E."/>
        </authorList>
    </citation>
    <scope>NUCLEOTIDE SEQUENCE</scope>
    <source>
        <tissue evidence="1">Young leaves</tissue>
    </source>
</reference>
<evidence type="ECO:0000313" key="1">
    <source>
        <dbReference type="EMBL" id="KAJ4961107.1"/>
    </source>
</evidence>
<proteinExistence type="predicted"/>
<dbReference type="AlphaFoldDB" id="A0A9Q0HBP1"/>
<name>A0A9Q0HBP1_9MAGN</name>
<protein>
    <submittedName>
        <fullName evidence="1">Uncharacterized protein</fullName>
    </submittedName>
</protein>
<evidence type="ECO:0000313" key="2">
    <source>
        <dbReference type="Proteomes" id="UP001141806"/>
    </source>
</evidence>
<sequence>MGVVSQGLPLGHSIAINKVYVQPCMMVRVACRSTGTQIMLDCKYTNGGTVINGSGELGIPIGENHNGFVDMLVGAHTSKDWETRGKVSDLLEYGSWREMESMMGGDELERVAAIIGEFFHNPRSCIQLLPLLGDYSFADFMESPSASVVIGVDDVGREHGEGYTCSDCVYP</sequence>
<comment type="caution">
    <text evidence="1">The sequence shown here is derived from an EMBL/GenBank/DDBJ whole genome shotgun (WGS) entry which is preliminary data.</text>
</comment>
<keyword evidence="2" id="KW-1185">Reference proteome</keyword>
<accession>A0A9Q0HBP1</accession>